<proteinExistence type="predicted"/>
<dbReference type="Proteomes" id="UP000574390">
    <property type="component" value="Unassembled WGS sequence"/>
</dbReference>
<organism evidence="1 2">
    <name type="scientific">Perkinsus olseni</name>
    <name type="common">Perkinsus atlanticus</name>
    <dbReference type="NCBI Taxonomy" id="32597"/>
    <lineage>
        <taxon>Eukaryota</taxon>
        <taxon>Sar</taxon>
        <taxon>Alveolata</taxon>
        <taxon>Perkinsozoa</taxon>
        <taxon>Perkinsea</taxon>
        <taxon>Perkinsida</taxon>
        <taxon>Perkinsidae</taxon>
        <taxon>Perkinsus</taxon>
    </lineage>
</organism>
<evidence type="ECO:0000313" key="1">
    <source>
        <dbReference type="EMBL" id="KAF4738955.1"/>
    </source>
</evidence>
<dbReference type="EMBL" id="JABANM010010688">
    <property type="protein sequence ID" value="KAF4738955.1"/>
    <property type="molecule type" value="Genomic_DNA"/>
</dbReference>
<comment type="caution">
    <text evidence="1">The sequence shown here is derived from an EMBL/GenBank/DDBJ whole genome shotgun (WGS) entry which is preliminary data.</text>
</comment>
<reference evidence="1 2" key="1">
    <citation type="submission" date="2020-04" db="EMBL/GenBank/DDBJ databases">
        <title>Perkinsus olseni comparative genomics.</title>
        <authorList>
            <person name="Bogema D.R."/>
        </authorList>
    </citation>
    <scope>NUCLEOTIDE SEQUENCE [LARGE SCALE GENOMIC DNA]</scope>
    <source>
        <strain evidence="1">ATCC PRA-205</strain>
    </source>
</reference>
<protein>
    <submittedName>
        <fullName evidence="1">Uncharacterized protein</fullName>
    </submittedName>
</protein>
<name>A0A7J6T1E6_PEROL</name>
<dbReference type="AlphaFoldDB" id="A0A7J6T1E6"/>
<gene>
    <name evidence="1" type="ORF">FOZ62_032462</name>
</gene>
<evidence type="ECO:0000313" key="2">
    <source>
        <dbReference type="Proteomes" id="UP000574390"/>
    </source>
</evidence>
<sequence length="137" mass="15252">MAAAAIRGTEQAMSISAQVLNISLPSPESILSDPRTNVSRCEYTGEPKGLYKPGFWRQHILIWSTRYSWVTEAESIVFLRMLLRIAQDIEEVIRDCVQGVIVVMLLSMDAVECRPGTSEYHSTSMGLSSPLLMTMAI</sequence>
<accession>A0A7J6T1E6</accession>